<proteinExistence type="inferred from homology"/>
<dbReference type="PANTHER" id="PTHR12304:SF4">
    <property type="entry name" value="URIDINE NUCLEOSIDASE"/>
    <property type="match status" value="1"/>
</dbReference>
<evidence type="ECO:0000313" key="6">
    <source>
        <dbReference type="Proteomes" id="UP001174909"/>
    </source>
</evidence>
<evidence type="ECO:0000256" key="3">
    <source>
        <dbReference type="ARBA" id="ARBA00023295"/>
    </source>
</evidence>
<dbReference type="InterPro" id="IPR036452">
    <property type="entry name" value="Ribo_hydro-like"/>
</dbReference>
<comment type="similarity">
    <text evidence="1">Belongs to the IUNH family.</text>
</comment>
<evidence type="ECO:0000256" key="2">
    <source>
        <dbReference type="ARBA" id="ARBA00022801"/>
    </source>
</evidence>
<dbReference type="SUPFAM" id="SSF53590">
    <property type="entry name" value="Nucleoside hydrolase"/>
    <property type="match status" value="1"/>
</dbReference>
<dbReference type="InterPro" id="IPR001910">
    <property type="entry name" value="Inosine/uridine_hydrolase_dom"/>
</dbReference>
<dbReference type="Proteomes" id="UP001174909">
    <property type="component" value="Unassembled WGS sequence"/>
</dbReference>
<dbReference type="GO" id="GO:0006152">
    <property type="term" value="P:purine nucleoside catabolic process"/>
    <property type="evidence" value="ECO:0007669"/>
    <property type="project" value="TreeGrafter"/>
</dbReference>
<evidence type="ECO:0000313" key="5">
    <source>
        <dbReference type="EMBL" id="CAI8050683.1"/>
    </source>
</evidence>
<protein>
    <recommendedName>
        <fullName evidence="4">Inosine/uridine-preferring nucleoside hydrolase domain-containing protein</fullName>
    </recommendedName>
</protein>
<dbReference type="EMBL" id="CASHTH010003883">
    <property type="protein sequence ID" value="CAI8050683.1"/>
    <property type="molecule type" value="Genomic_DNA"/>
</dbReference>
<keyword evidence="3" id="KW-0326">Glycosidase</keyword>
<dbReference type="PANTHER" id="PTHR12304">
    <property type="entry name" value="INOSINE-URIDINE PREFERRING NUCLEOSIDE HYDROLASE"/>
    <property type="match status" value="1"/>
</dbReference>
<sequence length="395" mass="43140">MHSSRVSVADERVVGWPCEFCPLTQACCVVSVPSASQILGSHNMTVRAFSLILQCLCTATFLLAPQARSLRSPPLPLAKRQSPTPVIIDTDIGSYIDDSYALAFALQSSELDIQLIVTATDDTLMRAKIAAKFLTVAGREAIPIGVGAPNSNLTNHTLWSWAKDFNLSDYKGEVLQNYEDTFDRMNSIINSSDQVVEIIGLAPFVNFPYLLEKWPNVVHNARVRTMAGSIFRGYDNSTTPTAEYNVRLCPSCFNLLLRANWAHKVWLAPLDTSGVMNLPPEDIQELVTASNGLSIGLTEHTLFWCTAGVIPCHLDVSTVALPDTVAVLLTLPVAPSLVEMHTMILLATEDGRTISDTMGAAALVALNWWENPAGLNKFTQYLTDVLVQGAPYTKD</sequence>
<dbReference type="AlphaFoldDB" id="A0AA35TM32"/>
<organism evidence="5 6">
    <name type="scientific">Geodia barretti</name>
    <name type="common">Barrett's horny sponge</name>
    <dbReference type="NCBI Taxonomy" id="519541"/>
    <lineage>
        <taxon>Eukaryota</taxon>
        <taxon>Metazoa</taxon>
        <taxon>Porifera</taxon>
        <taxon>Demospongiae</taxon>
        <taxon>Heteroscleromorpha</taxon>
        <taxon>Tetractinellida</taxon>
        <taxon>Astrophorina</taxon>
        <taxon>Geodiidae</taxon>
        <taxon>Geodia</taxon>
    </lineage>
</organism>
<keyword evidence="6" id="KW-1185">Reference proteome</keyword>
<name>A0AA35TM32_GEOBA</name>
<dbReference type="GO" id="GO:0005829">
    <property type="term" value="C:cytosol"/>
    <property type="evidence" value="ECO:0007669"/>
    <property type="project" value="TreeGrafter"/>
</dbReference>
<dbReference type="GO" id="GO:0008477">
    <property type="term" value="F:purine nucleosidase activity"/>
    <property type="evidence" value="ECO:0007669"/>
    <property type="project" value="TreeGrafter"/>
</dbReference>
<gene>
    <name evidence="5" type="ORF">GBAR_LOCUS27804</name>
</gene>
<dbReference type="Gene3D" id="3.90.245.10">
    <property type="entry name" value="Ribonucleoside hydrolase-like"/>
    <property type="match status" value="1"/>
</dbReference>
<feature type="domain" description="Inosine/uridine-preferring nucleoside hydrolase" evidence="4">
    <location>
        <begin position="86"/>
        <end position="360"/>
    </location>
</feature>
<dbReference type="Pfam" id="PF01156">
    <property type="entry name" value="IU_nuc_hydro"/>
    <property type="match status" value="1"/>
</dbReference>
<evidence type="ECO:0000256" key="1">
    <source>
        <dbReference type="ARBA" id="ARBA00009176"/>
    </source>
</evidence>
<dbReference type="InterPro" id="IPR023186">
    <property type="entry name" value="IUNH"/>
</dbReference>
<comment type="caution">
    <text evidence="5">The sequence shown here is derived from an EMBL/GenBank/DDBJ whole genome shotgun (WGS) entry which is preliminary data.</text>
</comment>
<evidence type="ECO:0000259" key="4">
    <source>
        <dbReference type="Pfam" id="PF01156"/>
    </source>
</evidence>
<reference evidence="5" key="1">
    <citation type="submission" date="2023-03" db="EMBL/GenBank/DDBJ databases">
        <authorList>
            <person name="Steffen K."/>
            <person name="Cardenas P."/>
        </authorList>
    </citation>
    <scope>NUCLEOTIDE SEQUENCE</scope>
</reference>
<keyword evidence="2" id="KW-0378">Hydrolase</keyword>
<accession>A0AA35TM32</accession>